<dbReference type="AlphaFoldDB" id="A0A0A3IIW2"/>
<dbReference type="EMBL" id="JPVO01000053">
    <property type="protein sequence ID" value="KGR74767.1"/>
    <property type="molecule type" value="Genomic_DNA"/>
</dbReference>
<dbReference type="Proteomes" id="UP000030408">
    <property type="component" value="Unassembled WGS sequence"/>
</dbReference>
<accession>A0A0A3IIW2</accession>
<proteinExistence type="predicted"/>
<comment type="caution">
    <text evidence="1">The sequence shown here is derived from an EMBL/GenBank/DDBJ whole genome shotgun (WGS) entry which is preliminary data.</text>
</comment>
<evidence type="ECO:0000313" key="2">
    <source>
        <dbReference type="Proteomes" id="UP000030408"/>
    </source>
</evidence>
<name>A0A0A3IIW2_9BACL</name>
<sequence>MGLDWNTNKDTNDDRGSSRIESEVIFERNSLIIGQNFCVNATIGEEKKLIIEDKNVSNDMEEASNYEDSSIFFHETEKVEEAPKNQDYTLIYAAPASPMRAPLLITVIARNLSENDVLISIEDDEDVLVEEIVPAQSELALTAQNALFLRALALSQSQVQFFISVYHPTSSF</sequence>
<gene>
    <name evidence="1" type="ORF">CD33_13385</name>
</gene>
<evidence type="ECO:0000313" key="1">
    <source>
        <dbReference type="EMBL" id="KGR74767.1"/>
    </source>
</evidence>
<dbReference type="OrthoDB" id="2734988at2"/>
<organism evidence="1 2">
    <name type="scientific">Ureibacillus sinduriensis BLB-1 = JCM 15800</name>
    <dbReference type="NCBI Taxonomy" id="1384057"/>
    <lineage>
        <taxon>Bacteria</taxon>
        <taxon>Bacillati</taxon>
        <taxon>Bacillota</taxon>
        <taxon>Bacilli</taxon>
        <taxon>Bacillales</taxon>
        <taxon>Caryophanaceae</taxon>
        <taxon>Ureibacillus</taxon>
    </lineage>
</organism>
<reference evidence="1 2" key="1">
    <citation type="submission" date="2014-02" db="EMBL/GenBank/DDBJ databases">
        <title>Draft genome sequence of Lysinibacillus sinduriensis JCM 15800.</title>
        <authorList>
            <person name="Zhang F."/>
            <person name="Wang G."/>
            <person name="Zhang L."/>
        </authorList>
    </citation>
    <scope>NUCLEOTIDE SEQUENCE [LARGE SCALE GENOMIC DNA]</scope>
    <source>
        <strain evidence="1 2">JCM 15800</strain>
    </source>
</reference>
<dbReference type="RefSeq" id="WP_036201336.1">
    <property type="nucleotide sequence ID" value="NZ_AVCY01000003.1"/>
</dbReference>
<protein>
    <submittedName>
        <fullName evidence="1">Uncharacterized protein</fullName>
    </submittedName>
</protein>
<keyword evidence="2" id="KW-1185">Reference proteome</keyword>